<dbReference type="Proteomes" id="UP000777784">
    <property type="component" value="Unassembled WGS sequence"/>
</dbReference>
<organism evidence="2 3">
    <name type="scientific">Eiseniibacteriota bacterium</name>
    <dbReference type="NCBI Taxonomy" id="2212470"/>
    <lineage>
        <taxon>Bacteria</taxon>
        <taxon>Candidatus Eiseniibacteriota</taxon>
    </lineage>
</organism>
<dbReference type="PRINTS" id="PR01590">
    <property type="entry name" value="HTHFIS"/>
</dbReference>
<dbReference type="InterPro" id="IPR002197">
    <property type="entry name" value="HTH_Fis"/>
</dbReference>
<protein>
    <recommendedName>
        <fullName evidence="1">DNA binding HTH domain-containing protein</fullName>
    </recommendedName>
</protein>
<evidence type="ECO:0000313" key="2">
    <source>
        <dbReference type="EMBL" id="MBU2691936.1"/>
    </source>
</evidence>
<accession>A0A948RXT3</accession>
<dbReference type="Pfam" id="PF02954">
    <property type="entry name" value="HTH_8"/>
    <property type="match status" value="1"/>
</dbReference>
<reference evidence="2" key="1">
    <citation type="submission" date="2021-05" db="EMBL/GenBank/DDBJ databases">
        <title>Energy efficiency and biological interactions define the core microbiome of deep oligotrophic groundwater.</title>
        <authorList>
            <person name="Mehrshad M."/>
            <person name="Lopez-Fernandez M."/>
            <person name="Bell E."/>
            <person name="Bernier-Latmani R."/>
            <person name="Bertilsson S."/>
            <person name="Dopson M."/>
        </authorList>
    </citation>
    <scope>NUCLEOTIDE SEQUENCE</scope>
    <source>
        <strain evidence="2">Modern_marine.mb.64</strain>
    </source>
</reference>
<dbReference type="SUPFAM" id="SSF46689">
    <property type="entry name" value="Homeodomain-like"/>
    <property type="match status" value="1"/>
</dbReference>
<evidence type="ECO:0000259" key="1">
    <source>
        <dbReference type="Pfam" id="PF02954"/>
    </source>
</evidence>
<name>A0A948RXT3_UNCEI</name>
<dbReference type="AlphaFoldDB" id="A0A948RXT3"/>
<dbReference type="PANTHER" id="PTHR32071">
    <property type="entry name" value="TRANSCRIPTIONAL REGULATORY PROTEIN"/>
    <property type="match status" value="1"/>
</dbReference>
<evidence type="ECO:0000313" key="3">
    <source>
        <dbReference type="Proteomes" id="UP000777784"/>
    </source>
</evidence>
<dbReference type="EMBL" id="JAHJDP010000077">
    <property type="protein sequence ID" value="MBU2691936.1"/>
    <property type="molecule type" value="Genomic_DNA"/>
</dbReference>
<proteinExistence type="predicted"/>
<sequence>MERAVALTRFEKISVEDLPERIRDYRRSHVILSSENPQELAPLDEVERRYIQHVLETVGGNRTVAARVLGLDRKTLYRKLRRHEEGEIDAGGVSDASG</sequence>
<feature type="domain" description="DNA binding HTH" evidence="1">
    <location>
        <begin position="43"/>
        <end position="82"/>
    </location>
</feature>
<dbReference type="GO" id="GO:0043565">
    <property type="term" value="F:sequence-specific DNA binding"/>
    <property type="evidence" value="ECO:0007669"/>
    <property type="project" value="InterPro"/>
</dbReference>
<gene>
    <name evidence="2" type="ORF">KJ970_13535</name>
</gene>
<comment type="caution">
    <text evidence="2">The sequence shown here is derived from an EMBL/GenBank/DDBJ whole genome shotgun (WGS) entry which is preliminary data.</text>
</comment>
<dbReference type="InterPro" id="IPR009057">
    <property type="entry name" value="Homeodomain-like_sf"/>
</dbReference>
<dbReference type="Gene3D" id="1.10.10.60">
    <property type="entry name" value="Homeodomain-like"/>
    <property type="match status" value="1"/>
</dbReference>